<dbReference type="EMBL" id="LT629791">
    <property type="protein sequence ID" value="SDU77913.1"/>
    <property type="molecule type" value="Genomic_DNA"/>
</dbReference>
<keyword evidence="2" id="KW-1003">Cell membrane</keyword>
<dbReference type="Proteomes" id="UP000182977">
    <property type="component" value="Chromosome I"/>
</dbReference>
<dbReference type="Pfam" id="PF00150">
    <property type="entry name" value="Cellulase"/>
    <property type="match status" value="1"/>
</dbReference>
<dbReference type="GO" id="GO:0005576">
    <property type="term" value="C:extracellular region"/>
    <property type="evidence" value="ECO:0007669"/>
    <property type="project" value="TreeGrafter"/>
</dbReference>
<evidence type="ECO:0000256" key="13">
    <source>
        <dbReference type="RuleBase" id="RU361153"/>
    </source>
</evidence>
<keyword evidence="5" id="KW-0735">Signal-anchor</keyword>
<evidence type="ECO:0000256" key="12">
    <source>
        <dbReference type="ARBA" id="ARBA00041260"/>
    </source>
</evidence>
<evidence type="ECO:0000259" key="14">
    <source>
        <dbReference type="Pfam" id="PF00150"/>
    </source>
</evidence>
<keyword evidence="7" id="KW-0472">Membrane</keyword>
<protein>
    <recommendedName>
        <fullName evidence="12">Exo-1,3-beta-glucanase D</fullName>
    </recommendedName>
</protein>
<comment type="similarity">
    <text evidence="13">Belongs to the glycosyl hydrolase 5 (cellulase A) family.</text>
</comment>
<name>A0A1H2LA81_9ACTN</name>
<dbReference type="GO" id="GO:0009986">
    <property type="term" value="C:cell surface"/>
    <property type="evidence" value="ECO:0007669"/>
    <property type="project" value="TreeGrafter"/>
</dbReference>
<accession>A0A1H2LA81</accession>
<dbReference type="InterPro" id="IPR050386">
    <property type="entry name" value="Glycosyl_hydrolase_5"/>
</dbReference>
<evidence type="ECO:0000256" key="10">
    <source>
        <dbReference type="ARBA" id="ARBA00023316"/>
    </source>
</evidence>
<evidence type="ECO:0000256" key="1">
    <source>
        <dbReference type="ARBA" id="ARBA00004401"/>
    </source>
</evidence>
<dbReference type="PANTHER" id="PTHR31297">
    <property type="entry name" value="GLUCAN ENDO-1,6-BETA-GLUCOSIDASE B"/>
    <property type="match status" value="1"/>
</dbReference>
<evidence type="ECO:0000256" key="2">
    <source>
        <dbReference type="ARBA" id="ARBA00022475"/>
    </source>
</evidence>
<dbReference type="Gene3D" id="3.20.20.80">
    <property type="entry name" value="Glycosidases"/>
    <property type="match status" value="1"/>
</dbReference>
<evidence type="ECO:0000256" key="8">
    <source>
        <dbReference type="ARBA" id="ARBA00023180"/>
    </source>
</evidence>
<dbReference type="RefSeq" id="WP_052762952.1">
    <property type="nucleotide sequence ID" value="NZ_LBMC01000044.1"/>
</dbReference>
<organism evidence="15 16">
    <name type="scientific">Jiangella alkaliphila</name>
    <dbReference type="NCBI Taxonomy" id="419479"/>
    <lineage>
        <taxon>Bacteria</taxon>
        <taxon>Bacillati</taxon>
        <taxon>Actinomycetota</taxon>
        <taxon>Actinomycetes</taxon>
        <taxon>Jiangellales</taxon>
        <taxon>Jiangellaceae</taxon>
        <taxon>Jiangella</taxon>
    </lineage>
</organism>
<comment type="function">
    <text evidence="11">Glucosidase involved in the degradation of cellulosic biomass. Active on lichenan.</text>
</comment>
<evidence type="ECO:0000313" key="16">
    <source>
        <dbReference type="Proteomes" id="UP000182977"/>
    </source>
</evidence>
<dbReference type="PANTHER" id="PTHR31297:SF34">
    <property type="entry name" value="GLUCAN 1,3-BETA-GLUCOSIDASE 2"/>
    <property type="match status" value="1"/>
</dbReference>
<keyword evidence="10" id="KW-0961">Cell wall biogenesis/degradation</keyword>
<dbReference type="GO" id="GO:0008422">
    <property type="term" value="F:beta-glucosidase activity"/>
    <property type="evidence" value="ECO:0007669"/>
    <property type="project" value="TreeGrafter"/>
</dbReference>
<sequence length="526" mass="57828">MTIGHATTRTVPARPADFSGVVRARDAALVDGTGRELLLRGVGLGNWLLPEGYMWGFGPGAESPREIEALVERLAGPSAAADFWGRFRDVFVAEADIARIAASGFDHVRLPINARVLQTADGEPIEAGYELIDRLLRWCRAHRLWVLLDLHGAPGGQTGTNIDDSPRGLPELFMDDRYRRNTLRLWRDLASRYAGDTTVLGYDLLNEPLPNEWQHTYRDDLVRLYRDLTAEIRAVDADHLIVYEGSHWATNWEIFTEVWDENSLLQFHKYWSAPDRPSIAAFLETRDRLGLPIYMGEGGENTADWLYTAHRLYEAHGIGWNFWPWKKLATPTSPASVRPPDGWDRVVASVSTAAPLLGRAAAGAVLDQLIEAMRLENCDWRPEIVAALTGESPASIPAWGFGFRGPGASYRAGGRSLDGLRADDTVTLRFDVPADDPGNPFRHPGGRTRTDGDGIVVDLEPGEWVEYELGETTDLRGVRVVGPDGRAAPVVCEPTARGVRVVATARATLARVVLGDADGSSTVDAP</sequence>
<comment type="subcellular location">
    <subcellularLocation>
        <location evidence="1">Cell membrane</location>
        <topology evidence="1">Single-pass type II membrane protein</topology>
    </subcellularLocation>
</comment>
<gene>
    <name evidence="15" type="ORF">SAMN04488563_5662</name>
</gene>
<evidence type="ECO:0000256" key="9">
    <source>
        <dbReference type="ARBA" id="ARBA00023295"/>
    </source>
</evidence>
<dbReference type="InterPro" id="IPR018087">
    <property type="entry name" value="Glyco_hydro_5_CS"/>
</dbReference>
<evidence type="ECO:0000256" key="6">
    <source>
        <dbReference type="ARBA" id="ARBA00022989"/>
    </source>
</evidence>
<reference evidence="16" key="1">
    <citation type="submission" date="2016-10" db="EMBL/GenBank/DDBJ databases">
        <authorList>
            <person name="Varghese N."/>
            <person name="Submissions S."/>
        </authorList>
    </citation>
    <scope>NUCLEOTIDE SEQUENCE [LARGE SCALE GENOMIC DNA]</scope>
    <source>
        <strain evidence="16">DSM 45079</strain>
    </source>
</reference>
<dbReference type="InterPro" id="IPR017853">
    <property type="entry name" value="GH"/>
</dbReference>
<dbReference type="GO" id="GO:0071555">
    <property type="term" value="P:cell wall organization"/>
    <property type="evidence" value="ECO:0007669"/>
    <property type="project" value="UniProtKB-KW"/>
</dbReference>
<dbReference type="SUPFAM" id="SSF51445">
    <property type="entry name" value="(Trans)glycosidases"/>
    <property type="match status" value="1"/>
</dbReference>
<dbReference type="GO" id="GO:0009251">
    <property type="term" value="P:glucan catabolic process"/>
    <property type="evidence" value="ECO:0007669"/>
    <property type="project" value="TreeGrafter"/>
</dbReference>
<evidence type="ECO:0000256" key="4">
    <source>
        <dbReference type="ARBA" id="ARBA00022801"/>
    </source>
</evidence>
<evidence type="ECO:0000256" key="3">
    <source>
        <dbReference type="ARBA" id="ARBA00022692"/>
    </source>
</evidence>
<keyword evidence="8" id="KW-0325">Glycoprotein</keyword>
<evidence type="ECO:0000256" key="5">
    <source>
        <dbReference type="ARBA" id="ARBA00022968"/>
    </source>
</evidence>
<dbReference type="InterPro" id="IPR001547">
    <property type="entry name" value="Glyco_hydro_5"/>
</dbReference>
<keyword evidence="4 13" id="KW-0378">Hydrolase</keyword>
<keyword evidence="6" id="KW-1133">Transmembrane helix</keyword>
<dbReference type="STRING" id="419479.SAMN04488563_5662"/>
<keyword evidence="16" id="KW-1185">Reference proteome</keyword>
<feature type="domain" description="Glycoside hydrolase family 5" evidence="14">
    <location>
        <begin position="84"/>
        <end position="326"/>
    </location>
</feature>
<evidence type="ECO:0000313" key="15">
    <source>
        <dbReference type="EMBL" id="SDU77913.1"/>
    </source>
</evidence>
<evidence type="ECO:0000256" key="11">
    <source>
        <dbReference type="ARBA" id="ARBA00037126"/>
    </source>
</evidence>
<dbReference type="PROSITE" id="PS00659">
    <property type="entry name" value="GLYCOSYL_HYDROL_F5"/>
    <property type="match status" value="1"/>
</dbReference>
<dbReference type="SMR" id="A0A1H2LA81"/>
<keyword evidence="9 13" id="KW-0326">Glycosidase</keyword>
<dbReference type="GO" id="GO:0005886">
    <property type="term" value="C:plasma membrane"/>
    <property type="evidence" value="ECO:0007669"/>
    <property type="project" value="UniProtKB-SubCell"/>
</dbReference>
<keyword evidence="3" id="KW-0812">Transmembrane</keyword>
<dbReference type="AlphaFoldDB" id="A0A1H2LA81"/>
<evidence type="ECO:0000256" key="7">
    <source>
        <dbReference type="ARBA" id="ARBA00023136"/>
    </source>
</evidence>
<proteinExistence type="inferred from homology"/>